<protein>
    <recommendedName>
        <fullName evidence="1">Heterokaryon incompatibility domain-containing protein</fullName>
    </recommendedName>
</protein>
<keyword evidence="3" id="KW-1185">Reference proteome</keyword>
<proteinExistence type="predicted"/>
<comment type="caution">
    <text evidence="2">The sequence shown here is derived from an EMBL/GenBank/DDBJ whole genome shotgun (WGS) entry which is preliminary data.</text>
</comment>
<dbReference type="GeneID" id="19203033"/>
<dbReference type="OrthoDB" id="674604at2759"/>
<feature type="domain" description="Heterokaryon incompatibility" evidence="1">
    <location>
        <begin position="88"/>
        <end position="179"/>
    </location>
</feature>
<evidence type="ECO:0000259" key="1">
    <source>
        <dbReference type="Pfam" id="PF06985"/>
    </source>
</evidence>
<dbReference type="RefSeq" id="XP_007767618.1">
    <property type="nucleotide sequence ID" value="XM_007769428.1"/>
</dbReference>
<name>A0A5M3MRL6_CONPW</name>
<dbReference type="PANTHER" id="PTHR10622:SF10">
    <property type="entry name" value="HET DOMAIN-CONTAINING PROTEIN"/>
    <property type="match status" value="1"/>
</dbReference>
<evidence type="ECO:0000313" key="3">
    <source>
        <dbReference type="Proteomes" id="UP000053558"/>
    </source>
</evidence>
<evidence type="ECO:0000313" key="2">
    <source>
        <dbReference type="EMBL" id="EIW81730.1"/>
    </source>
</evidence>
<dbReference type="OMA" id="DINERWI"/>
<dbReference type="EMBL" id="JH711577">
    <property type="protein sequence ID" value="EIW81730.1"/>
    <property type="molecule type" value="Genomic_DNA"/>
</dbReference>
<reference evidence="3" key="1">
    <citation type="journal article" date="2012" name="Science">
        <title>The Paleozoic origin of enzymatic lignin decomposition reconstructed from 31 fungal genomes.</title>
        <authorList>
            <person name="Floudas D."/>
            <person name="Binder M."/>
            <person name="Riley R."/>
            <person name="Barry K."/>
            <person name="Blanchette R.A."/>
            <person name="Henrissat B."/>
            <person name="Martinez A.T."/>
            <person name="Otillar R."/>
            <person name="Spatafora J.W."/>
            <person name="Yadav J.S."/>
            <person name="Aerts A."/>
            <person name="Benoit I."/>
            <person name="Boyd A."/>
            <person name="Carlson A."/>
            <person name="Copeland A."/>
            <person name="Coutinho P.M."/>
            <person name="de Vries R.P."/>
            <person name="Ferreira P."/>
            <person name="Findley K."/>
            <person name="Foster B."/>
            <person name="Gaskell J."/>
            <person name="Glotzer D."/>
            <person name="Gorecki P."/>
            <person name="Heitman J."/>
            <person name="Hesse C."/>
            <person name="Hori C."/>
            <person name="Igarashi K."/>
            <person name="Jurgens J.A."/>
            <person name="Kallen N."/>
            <person name="Kersten P."/>
            <person name="Kohler A."/>
            <person name="Kuees U."/>
            <person name="Kumar T.K.A."/>
            <person name="Kuo A."/>
            <person name="LaButti K."/>
            <person name="Larrondo L.F."/>
            <person name="Lindquist E."/>
            <person name="Ling A."/>
            <person name="Lombard V."/>
            <person name="Lucas S."/>
            <person name="Lundell T."/>
            <person name="Martin R."/>
            <person name="McLaughlin D.J."/>
            <person name="Morgenstern I."/>
            <person name="Morin E."/>
            <person name="Murat C."/>
            <person name="Nagy L.G."/>
            <person name="Nolan M."/>
            <person name="Ohm R.A."/>
            <person name="Patyshakuliyeva A."/>
            <person name="Rokas A."/>
            <person name="Ruiz-Duenas F.J."/>
            <person name="Sabat G."/>
            <person name="Salamov A."/>
            <person name="Samejima M."/>
            <person name="Schmutz J."/>
            <person name="Slot J.C."/>
            <person name="St John F."/>
            <person name="Stenlid J."/>
            <person name="Sun H."/>
            <person name="Sun S."/>
            <person name="Syed K."/>
            <person name="Tsang A."/>
            <person name="Wiebenga A."/>
            <person name="Young D."/>
            <person name="Pisabarro A."/>
            <person name="Eastwood D.C."/>
            <person name="Martin F."/>
            <person name="Cullen D."/>
            <person name="Grigoriev I.V."/>
            <person name="Hibbett D.S."/>
        </authorList>
    </citation>
    <scope>NUCLEOTIDE SEQUENCE [LARGE SCALE GENOMIC DNA]</scope>
    <source>
        <strain evidence="3">RWD-64-598 SS2</strain>
    </source>
</reference>
<dbReference type="AlphaFoldDB" id="A0A5M3MRL6"/>
<dbReference type="PANTHER" id="PTHR10622">
    <property type="entry name" value="HET DOMAIN-CONTAINING PROTEIN"/>
    <property type="match status" value="1"/>
</dbReference>
<accession>A0A5M3MRL6</accession>
<dbReference type="InterPro" id="IPR010730">
    <property type="entry name" value="HET"/>
</dbReference>
<organism evidence="2 3">
    <name type="scientific">Coniophora puteana (strain RWD-64-598)</name>
    <name type="common">Brown rot fungus</name>
    <dbReference type="NCBI Taxonomy" id="741705"/>
    <lineage>
        <taxon>Eukaryota</taxon>
        <taxon>Fungi</taxon>
        <taxon>Dikarya</taxon>
        <taxon>Basidiomycota</taxon>
        <taxon>Agaricomycotina</taxon>
        <taxon>Agaricomycetes</taxon>
        <taxon>Agaricomycetidae</taxon>
        <taxon>Boletales</taxon>
        <taxon>Coniophorineae</taxon>
        <taxon>Coniophoraceae</taxon>
        <taxon>Coniophora</taxon>
    </lineage>
</organism>
<dbReference type="Pfam" id="PF06985">
    <property type="entry name" value="HET"/>
    <property type="match status" value="1"/>
</dbReference>
<dbReference type="Proteomes" id="UP000053558">
    <property type="component" value="Unassembled WGS sequence"/>
</dbReference>
<dbReference type="KEGG" id="cput:CONPUDRAFT_152641"/>
<sequence length="509" mass="58015">MPVDVLILSHRPFLATETTCDDLLEEYERYVHNDIPIRLIYIPEMKLVEKQFILDHFLPALQRSLPSDGKALPNRYCLSKMIHDLVKYAVFSHRWGRGEPSYHDFRSSMYLGTFDEVMIPGYGKLLRFCEEAKRRGIEFAWTDTCCIDKSSSADIAESIRSMYRWYKNSALCIVHLAGTEIMHDMYADEWFRRGWTLQELLAPPQMKFFNRHWLQLTDDENDKTDDADDPATLETRAPSMLDAIAQITRIDKSSLLDFHPSARQVDQRMTWAAHRRSTRDEDVAYCLMGIFGVNLQIAYGEGRDAAFCRLVEAIMLSGGDPSVLNWSGKAARHPASRCLPANPASYAGHPPLHSDAHRFLPSVCRLDMTLTGRGLRVTLVLLPLTHPSFDAASEIVKFRCEGSEASGDIFSVNVDFSGYRRQHMDGRSDYALGLTPYALPDDGSGLLRLVKPFTGFLLCSKYDLGWRRVDTPFVKVKLAPARRRDSRDSQGGRVLWVTVDKRHLRTLVL</sequence>
<gene>
    <name evidence="2" type="ORF">CONPUDRAFT_152641</name>
</gene>